<protein>
    <submittedName>
        <fullName evidence="2">Uncharacterized protein</fullName>
    </submittedName>
</protein>
<dbReference type="AlphaFoldDB" id="A0A2H3CGX0"/>
<evidence type="ECO:0000256" key="1">
    <source>
        <dbReference type="SAM" id="MobiDB-lite"/>
    </source>
</evidence>
<feature type="region of interest" description="Disordered" evidence="1">
    <location>
        <begin position="110"/>
        <end position="136"/>
    </location>
</feature>
<reference evidence="3" key="1">
    <citation type="journal article" date="2017" name="Nat. Ecol. Evol.">
        <title>Genome expansion and lineage-specific genetic innovations in the forest pathogenic fungi Armillaria.</title>
        <authorList>
            <person name="Sipos G."/>
            <person name="Prasanna A.N."/>
            <person name="Walter M.C."/>
            <person name="O'Connor E."/>
            <person name="Balint B."/>
            <person name="Krizsan K."/>
            <person name="Kiss B."/>
            <person name="Hess J."/>
            <person name="Varga T."/>
            <person name="Slot J."/>
            <person name="Riley R."/>
            <person name="Boka B."/>
            <person name="Rigling D."/>
            <person name="Barry K."/>
            <person name="Lee J."/>
            <person name="Mihaltcheva S."/>
            <person name="LaButti K."/>
            <person name="Lipzen A."/>
            <person name="Waldron R."/>
            <person name="Moloney N.M."/>
            <person name="Sperisen C."/>
            <person name="Kredics L."/>
            <person name="Vagvoelgyi C."/>
            <person name="Patrignani A."/>
            <person name="Fitzpatrick D."/>
            <person name="Nagy I."/>
            <person name="Doyle S."/>
            <person name="Anderson J.B."/>
            <person name="Grigoriev I.V."/>
            <person name="Gueldener U."/>
            <person name="Muensterkoetter M."/>
            <person name="Nagy L.G."/>
        </authorList>
    </citation>
    <scope>NUCLEOTIDE SEQUENCE [LARGE SCALE GENOMIC DNA]</scope>
    <source>
        <strain evidence="3">28-4</strain>
    </source>
</reference>
<keyword evidence="3" id="KW-1185">Reference proteome</keyword>
<sequence>MNPPPPSCSLLRDVEKYHVVFFGEHRGIYDQHFQAILSLNDGGFLQSFPTLDEAQTAWLTIYPDQPTPPAISQARETTVNELTFICKLACNNNKLPPAPLFKPAFPTKSVSPFKPAPPRTPSPSKTTPSTKRPVKPSRGELLKLALVTPLHILDPMLGIASLQFRQFIKMTAKSTGPSNLLYEDTLNVEDEYDGEVVYWVVLQGKKLGIYEGQATWIANLASGGTWPTLTEVEADHLFVCAYMKNNVYTA</sequence>
<dbReference type="EMBL" id="KZ293417">
    <property type="protein sequence ID" value="PBK75393.1"/>
    <property type="molecule type" value="Genomic_DNA"/>
</dbReference>
<evidence type="ECO:0000313" key="2">
    <source>
        <dbReference type="EMBL" id="PBK75393.1"/>
    </source>
</evidence>
<evidence type="ECO:0000313" key="3">
    <source>
        <dbReference type="Proteomes" id="UP000218334"/>
    </source>
</evidence>
<dbReference type="Proteomes" id="UP000218334">
    <property type="component" value="Unassembled WGS sequence"/>
</dbReference>
<organism evidence="2 3">
    <name type="scientific">Armillaria solidipes</name>
    <dbReference type="NCBI Taxonomy" id="1076256"/>
    <lineage>
        <taxon>Eukaryota</taxon>
        <taxon>Fungi</taxon>
        <taxon>Dikarya</taxon>
        <taxon>Basidiomycota</taxon>
        <taxon>Agaricomycotina</taxon>
        <taxon>Agaricomycetes</taxon>
        <taxon>Agaricomycetidae</taxon>
        <taxon>Agaricales</taxon>
        <taxon>Marasmiineae</taxon>
        <taxon>Physalacriaceae</taxon>
        <taxon>Armillaria</taxon>
    </lineage>
</organism>
<gene>
    <name evidence="2" type="ORF">ARMSODRAFT_1012851</name>
</gene>
<name>A0A2H3CGX0_9AGAR</name>
<proteinExistence type="predicted"/>
<accession>A0A2H3CGX0</accession>
<feature type="compositionally biased region" description="Low complexity" evidence="1">
    <location>
        <begin position="122"/>
        <end position="131"/>
    </location>
</feature>